<dbReference type="Gene3D" id="3.30.200.20">
    <property type="entry name" value="Phosphorylase Kinase, domain 1"/>
    <property type="match status" value="1"/>
</dbReference>
<dbReference type="AlphaFoldDB" id="A0A448XN00"/>
<gene>
    <name evidence="2" type="ORF">PXEA_LOCUS34049</name>
</gene>
<accession>A0A448XN00</accession>
<organism evidence="2 3">
    <name type="scientific">Protopolystoma xenopodis</name>
    <dbReference type="NCBI Taxonomy" id="117903"/>
    <lineage>
        <taxon>Eukaryota</taxon>
        <taxon>Metazoa</taxon>
        <taxon>Spiralia</taxon>
        <taxon>Lophotrochozoa</taxon>
        <taxon>Platyhelminthes</taxon>
        <taxon>Monogenea</taxon>
        <taxon>Polyopisthocotylea</taxon>
        <taxon>Polystomatidea</taxon>
        <taxon>Polystomatidae</taxon>
        <taxon>Protopolystoma</taxon>
    </lineage>
</organism>
<dbReference type="EMBL" id="CAAALY010265600">
    <property type="protein sequence ID" value="VEL40609.1"/>
    <property type="molecule type" value="Genomic_DNA"/>
</dbReference>
<feature type="domain" description="Serine-threonine/tyrosine-protein kinase catalytic" evidence="1">
    <location>
        <begin position="2"/>
        <end position="60"/>
    </location>
</feature>
<comment type="caution">
    <text evidence="2">The sequence shown here is derived from an EMBL/GenBank/DDBJ whole genome shotgun (WGS) entry which is preliminary data.</text>
</comment>
<dbReference type="GO" id="GO:0004672">
    <property type="term" value="F:protein kinase activity"/>
    <property type="evidence" value="ECO:0007669"/>
    <property type="project" value="InterPro"/>
</dbReference>
<dbReference type="InterPro" id="IPR011009">
    <property type="entry name" value="Kinase-like_dom_sf"/>
</dbReference>
<evidence type="ECO:0000259" key="1">
    <source>
        <dbReference type="Pfam" id="PF07714"/>
    </source>
</evidence>
<proteinExistence type="predicted"/>
<dbReference type="Proteomes" id="UP000784294">
    <property type="component" value="Unassembled WGS sequence"/>
</dbReference>
<dbReference type="InterPro" id="IPR001245">
    <property type="entry name" value="Ser-Thr/Tyr_kinase_cat_dom"/>
</dbReference>
<dbReference type="SUPFAM" id="SSF56112">
    <property type="entry name" value="Protein kinase-like (PK-like)"/>
    <property type="match status" value="1"/>
</dbReference>
<name>A0A448XN00_9PLAT</name>
<reference evidence="2" key="1">
    <citation type="submission" date="2018-11" db="EMBL/GenBank/DDBJ databases">
        <authorList>
            <consortium name="Pathogen Informatics"/>
        </authorList>
    </citation>
    <scope>NUCLEOTIDE SEQUENCE</scope>
</reference>
<evidence type="ECO:0000313" key="3">
    <source>
        <dbReference type="Proteomes" id="UP000784294"/>
    </source>
</evidence>
<dbReference type="Pfam" id="PF07714">
    <property type="entry name" value="PK_Tyr_Ser-Thr"/>
    <property type="match status" value="1"/>
</dbReference>
<protein>
    <recommendedName>
        <fullName evidence="1">Serine-threonine/tyrosine-protein kinase catalytic domain-containing protein</fullName>
    </recommendedName>
</protein>
<dbReference type="OrthoDB" id="2413561at2759"/>
<keyword evidence="3" id="KW-1185">Reference proteome</keyword>
<evidence type="ECO:0000313" key="2">
    <source>
        <dbReference type="EMBL" id="VEL40609.1"/>
    </source>
</evidence>
<sequence length="92" mass="10782">MHVIVKSLTSRTPVQVAEFERQVELFARADNDYVVRFVGVCRTLEPYYLVLEHSEWVGLFAFYQLIVSTLVSQRETQFLFISTGLFNFPEMK</sequence>